<dbReference type="InterPro" id="IPR023997">
    <property type="entry name" value="TonB-dep_OMP_SusC/RagA_CS"/>
</dbReference>
<dbReference type="RefSeq" id="WP_012844258.1">
    <property type="nucleotide sequence ID" value="NC_013501.1"/>
</dbReference>
<keyword evidence="2" id="KW-0998">Cell outer membrane</keyword>
<dbReference type="InterPro" id="IPR037066">
    <property type="entry name" value="Plug_dom_sf"/>
</dbReference>
<dbReference type="AlphaFoldDB" id="D0MJI9"/>
<feature type="domain" description="TonB-dependent receptor plug" evidence="3">
    <location>
        <begin position="51"/>
        <end position="158"/>
    </location>
</feature>
<dbReference type="Gene3D" id="2.170.130.10">
    <property type="entry name" value="TonB-dependent receptor, plug domain"/>
    <property type="match status" value="1"/>
</dbReference>
<dbReference type="GO" id="GO:0009279">
    <property type="term" value="C:cell outer membrane"/>
    <property type="evidence" value="ECO:0007669"/>
    <property type="project" value="UniProtKB-SubCell"/>
</dbReference>
<protein>
    <submittedName>
        <fullName evidence="4">TonB-dependent receptor plug</fullName>
    </submittedName>
</protein>
<dbReference type="OrthoDB" id="9768177at2"/>
<reference evidence="4 5" key="1">
    <citation type="journal article" date="2009" name="Stand. Genomic Sci.">
        <title>Complete genome sequence of Rhodothermus marinus type strain (R-10).</title>
        <authorList>
            <person name="Nolan M."/>
            <person name="Tindall B.J."/>
            <person name="Pomrenke H."/>
            <person name="Lapidus A."/>
            <person name="Copeland A."/>
            <person name="Glavina Del Rio T."/>
            <person name="Lucas S."/>
            <person name="Chen F."/>
            <person name="Tice H."/>
            <person name="Cheng J.F."/>
            <person name="Saunders E."/>
            <person name="Han C."/>
            <person name="Bruce D."/>
            <person name="Goodwin L."/>
            <person name="Chain P."/>
            <person name="Pitluck S."/>
            <person name="Ovchinikova G."/>
            <person name="Pati A."/>
            <person name="Ivanova N."/>
            <person name="Mavromatis K."/>
            <person name="Chen A."/>
            <person name="Palaniappan K."/>
            <person name="Land M."/>
            <person name="Hauser L."/>
            <person name="Chang Y.J."/>
            <person name="Jeffries C.D."/>
            <person name="Brettin T."/>
            <person name="Goker M."/>
            <person name="Bristow J."/>
            <person name="Eisen J.A."/>
            <person name="Markowitz V."/>
            <person name="Hugenholtz P."/>
            <person name="Kyrpides N.C."/>
            <person name="Klenk H.P."/>
            <person name="Detter J.C."/>
        </authorList>
    </citation>
    <scope>NUCLEOTIDE SEQUENCE [LARGE SCALE GENOMIC DNA]</scope>
    <source>
        <strain evidence="5">ATCC 43812 / DSM 4252 / R-10</strain>
    </source>
</reference>
<evidence type="ECO:0000313" key="4">
    <source>
        <dbReference type="EMBL" id="ACY48647.1"/>
    </source>
</evidence>
<dbReference type="GO" id="GO:0044718">
    <property type="term" value="P:siderophore transmembrane transport"/>
    <property type="evidence" value="ECO:0007669"/>
    <property type="project" value="TreeGrafter"/>
</dbReference>
<evidence type="ECO:0000313" key="5">
    <source>
        <dbReference type="Proteomes" id="UP000002221"/>
    </source>
</evidence>
<dbReference type="NCBIfam" id="TIGR04057">
    <property type="entry name" value="SusC_RagA_signa"/>
    <property type="match status" value="1"/>
</dbReference>
<dbReference type="PROSITE" id="PS52016">
    <property type="entry name" value="TONB_DEPENDENT_REC_3"/>
    <property type="match status" value="1"/>
</dbReference>
<dbReference type="HOGENOM" id="CLU_131436_0_0_10"/>
<dbReference type="PANTHER" id="PTHR30069">
    <property type="entry name" value="TONB-DEPENDENT OUTER MEMBRANE RECEPTOR"/>
    <property type="match status" value="1"/>
</dbReference>
<dbReference type="STRING" id="518766.Rmar_1763"/>
<accession>D0MJI9</accession>
<dbReference type="EMBL" id="CP001807">
    <property type="protein sequence ID" value="ACY48647.1"/>
    <property type="molecule type" value="Genomic_DNA"/>
</dbReference>
<dbReference type="SUPFAM" id="SSF56935">
    <property type="entry name" value="Porins"/>
    <property type="match status" value="1"/>
</dbReference>
<keyword evidence="2" id="KW-0812">Transmembrane</keyword>
<evidence type="ECO:0000256" key="1">
    <source>
        <dbReference type="ARBA" id="ARBA00022729"/>
    </source>
</evidence>
<keyword evidence="5" id="KW-1185">Reference proteome</keyword>
<dbReference type="InterPro" id="IPR012910">
    <property type="entry name" value="Plug_dom"/>
</dbReference>
<dbReference type="Proteomes" id="UP000002221">
    <property type="component" value="Chromosome"/>
</dbReference>
<dbReference type="Pfam" id="PF07715">
    <property type="entry name" value="Plug"/>
    <property type="match status" value="1"/>
</dbReference>
<keyword evidence="4" id="KW-0675">Receptor</keyword>
<organism evidence="4 5">
    <name type="scientific">Rhodothermus marinus (strain ATCC 43812 / DSM 4252 / R-10)</name>
    <name type="common">Rhodothermus obamensis</name>
    <dbReference type="NCBI Taxonomy" id="518766"/>
    <lineage>
        <taxon>Bacteria</taxon>
        <taxon>Pseudomonadati</taxon>
        <taxon>Rhodothermota</taxon>
        <taxon>Rhodothermia</taxon>
        <taxon>Rhodothermales</taxon>
        <taxon>Rhodothermaceae</taxon>
        <taxon>Rhodothermus</taxon>
    </lineage>
</organism>
<dbReference type="eggNOG" id="COG1629">
    <property type="taxonomic scope" value="Bacteria"/>
</dbReference>
<dbReference type="InterPro" id="IPR039426">
    <property type="entry name" value="TonB-dep_rcpt-like"/>
</dbReference>
<dbReference type="GO" id="GO:0015344">
    <property type="term" value="F:siderophore uptake transmembrane transporter activity"/>
    <property type="evidence" value="ECO:0007669"/>
    <property type="project" value="TreeGrafter"/>
</dbReference>
<gene>
    <name evidence="4" type="ordered locus">Rmar_1763</name>
</gene>
<comment type="subcellular location">
    <subcellularLocation>
        <location evidence="2">Cell outer membrane</location>
        <topology evidence="2">Multi-pass membrane protein</topology>
    </subcellularLocation>
</comment>
<keyword evidence="2" id="KW-0813">Transport</keyword>
<dbReference type="PANTHER" id="PTHR30069:SF29">
    <property type="entry name" value="HEMOGLOBIN AND HEMOGLOBIN-HAPTOGLOBIN-BINDING PROTEIN 1-RELATED"/>
    <property type="match status" value="1"/>
</dbReference>
<sequence>MERRHMVGGLALVVALWLAGCAGSRPVAETDASAAEAKEQVNVGYGTIAREEVTASVSELDPDEVKERPVTRVEELLRGRVAGVYVTEAPGGGLIVRIRGQNTLLGNPEPLYVVDGMPITPIPGGTISFLNPHDIESITVLKDAAATAIYGSRGANGVILITTKRAGRNQ</sequence>
<evidence type="ECO:0000259" key="3">
    <source>
        <dbReference type="Pfam" id="PF07715"/>
    </source>
</evidence>
<keyword evidence="2" id="KW-1134">Transmembrane beta strand</keyword>
<keyword evidence="1" id="KW-0732">Signal</keyword>
<proteinExistence type="inferred from homology"/>
<evidence type="ECO:0000256" key="2">
    <source>
        <dbReference type="PROSITE-ProRule" id="PRU01360"/>
    </source>
</evidence>
<keyword evidence="2" id="KW-0472">Membrane</keyword>
<name>D0MJI9_RHOM4</name>
<dbReference type="KEGG" id="rmr:Rmar_1763"/>
<dbReference type="PROSITE" id="PS51257">
    <property type="entry name" value="PROKAR_LIPOPROTEIN"/>
    <property type="match status" value="1"/>
</dbReference>
<comment type="similarity">
    <text evidence="2">Belongs to the TonB-dependent receptor family.</text>
</comment>